<accession>B8MNA1</accession>
<dbReference type="AlphaFoldDB" id="B8MNA1"/>
<dbReference type="Gene3D" id="3.30.420.10">
    <property type="entry name" value="Ribonuclease H-like superfamily/Ribonuclease H"/>
    <property type="match status" value="1"/>
</dbReference>
<dbReference type="EMBL" id="EQ962658">
    <property type="protein sequence ID" value="EED14550.1"/>
    <property type="molecule type" value="Genomic_DNA"/>
</dbReference>
<keyword evidence="1" id="KW-0472">Membrane</keyword>
<dbReference type="GeneID" id="8106786"/>
<gene>
    <name evidence="2" type="ORF">TSTA_107570</name>
</gene>
<feature type="transmembrane region" description="Helical" evidence="1">
    <location>
        <begin position="6"/>
        <end position="26"/>
    </location>
</feature>
<dbReference type="PhylomeDB" id="B8MNA1"/>
<keyword evidence="1" id="KW-0812">Transmembrane</keyword>
<evidence type="ECO:0008006" key="4">
    <source>
        <dbReference type="Google" id="ProtNLM"/>
    </source>
</evidence>
<evidence type="ECO:0000256" key="1">
    <source>
        <dbReference type="SAM" id="Phobius"/>
    </source>
</evidence>
<dbReference type="InterPro" id="IPR012337">
    <property type="entry name" value="RNaseH-like_sf"/>
</dbReference>
<dbReference type="STRING" id="441959.B8MNA1"/>
<name>B8MNA1_TALSN</name>
<evidence type="ECO:0000313" key="2">
    <source>
        <dbReference type="EMBL" id="EED14550.1"/>
    </source>
</evidence>
<sequence length="116" mass="12999">MEYWSVYAAKLMAIYYAISLVLKIAMETRQAMTDRQELVTILSDSMLALQALSNTWNNDPGNEVANRLAKEAMGPEKEHPFQHLLSPYLENIWLAATKSQLPAHAALNGPFMACNT</sequence>
<dbReference type="InParanoid" id="B8MNA1"/>
<protein>
    <recommendedName>
        <fullName evidence="4">RNase H type-1 domain-containing protein</fullName>
    </recommendedName>
</protein>
<evidence type="ECO:0000313" key="3">
    <source>
        <dbReference type="Proteomes" id="UP000001745"/>
    </source>
</evidence>
<keyword evidence="3" id="KW-1185">Reference proteome</keyword>
<reference evidence="3" key="1">
    <citation type="journal article" date="2015" name="Genome Announc.">
        <title>Genome sequence of the AIDS-associated pathogen Penicillium marneffei (ATCC18224) and its near taxonomic relative Talaromyces stipitatus (ATCC10500).</title>
        <authorList>
            <person name="Nierman W.C."/>
            <person name="Fedorova-Abrams N.D."/>
            <person name="Andrianopoulos A."/>
        </authorList>
    </citation>
    <scope>NUCLEOTIDE SEQUENCE [LARGE SCALE GENOMIC DNA]</scope>
    <source>
        <strain evidence="3">ATCC 10500 / CBS 375.48 / QM 6759 / NRRL 1006</strain>
    </source>
</reference>
<organism evidence="2 3">
    <name type="scientific">Talaromyces stipitatus (strain ATCC 10500 / CBS 375.48 / QM 6759 / NRRL 1006)</name>
    <name type="common">Penicillium stipitatum</name>
    <dbReference type="NCBI Taxonomy" id="441959"/>
    <lineage>
        <taxon>Eukaryota</taxon>
        <taxon>Fungi</taxon>
        <taxon>Dikarya</taxon>
        <taxon>Ascomycota</taxon>
        <taxon>Pezizomycotina</taxon>
        <taxon>Eurotiomycetes</taxon>
        <taxon>Eurotiomycetidae</taxon>
        <taxon>Eurotiales</taxon>
        <taxon>Trichocomaceae</taxon>
        <taxon>Talaromyces</taxon>
        <taxon>Talaromyces sect. Talaromyces</taxon>
    </lineage>
</organism>
<dbReference type="OrthoDB" id="4365515at2759"/>
<proteinExistence type="predicted"/>
<dbReference type="Proteomes" id="UP000001745">
    <property type="component" value="Unassembled WGS sequence"/>
</dbReference>
<keyword evidence="1" id="KW-1133">Transmembrane helix</keyword>
<dbReference type="SUPFAM" id="SSF53098">
    <property type="entry name" value="Ribonuclease H-like"/>
    <property type="match status" value="1"/>
</dbReference>
<dbReference type="RefSeq" id="XP_002486788.1">
    <property type="nucleotide sequence ID" value="XM_002486743.1"/>
</dbReference>
<dbReference type="HOGENOM" id="CLU_2098478_0_0_1"/>
<dbReference type="VEuPathDB" id="FungiDB:TSTA_107570"/>
<dbReference type="InterPro" id="IPR036397">
    <property type="entry name" value="RNaseH_sf"/>
</dbReference>
<dbReference type="GO" id="GO:0003676">
    <property type="term" value="F:nucleic acid binding"/>
    <property type="evidence" value="ECO:0007669"/>
    <property type="project" value="InterPro"/>
</dbReference>